<dbReference type="Gene3D" id="3.40.50.300">
    <property type="entry name" value="P-loop containing nucleotide triphosphate hydrolases"/>
    <property type="match status" value="1"/>
</dbReference>
<proteinExistence type="predicted"/>
<evidence type="ECO:0000256" key="1">
    <source>
        <dbReference type="SAM" id="MobiDB-lite"/>
    </source>
</evidence>
<name>A0A4Q4TIP3_9PEZI</name>
<dbReference type="SUPFAM" id="SSF52540">
    <property type="entry name" value="P-loop containing nucleoside triphosphate hydrolases"/>
    <property type="match status" value="1"/>
</dbReference>
<protein>
    <recommendedName>
        <fullName evidence="4">DNA recombination and repair protein Rad51-like C-terminal domain-containing protein</fullName>
    </recommendedName>
</protein>
<feature type="compositionally biased region" description="Basic and acidic residues" evidence="1">
    <location>
        <begin position="272"/>
        <end position="283"/>
    </location>
</feature>
<sequence>MSRNNIPPHLESYWTIINVTEKAAMDYHSIHGQDISSFDFTSTPAQALEDISTDPRRYISTGIRALDNALVGGPNDDGDASPGIGGFQRGQVIEIWGPPGSGKTALGTGGKVIWGQDRQPDDYKFFSIAGRLVLFKDWTICNGRLESAHFAGIQKLDGRPFSGVIGPVFAFDIQPVSCPFLPPQIKAINLICKDVLVGIETEGSQPSLVLSTSHGKRKLDETDFELADSEDEDYGWDDEDAIEMPTVPQWQGSEDILLGHKEDGGNQSEATSDDHPQDPDVSP</sequence>
<accession>A0A4Q4TIP3</accession>
<gene>
    <name evidence="2" type="ORF">DL764_003164</name>
</gene>
<reference evidence="2 3" key="1">
    <citation type="submission" date="2018-06" db="EMBL/GenBank/DDBJ databases">
        <title>Complete Genomes of Monosporascus.</title>
        <authorList>
            <person name="Robinson A.J."/>
            <person name="Natvig D.O."/>
        </authorList>
    </citation>
    <scope>NUCLEOTIDE SEQUENCE [LARGE SCALE GENOMIC DNA]</scope>
    <source>
        <strain evidence="2 3">CBS 110550</strain>
    </source>
</reference>
<dbReference type="InterPro" id="IPR027417">
    <property type="entry name" value="P-loop_NTPase"/>
</dbReference>
<dbReference type="Proteomes" id="UP000293360">
    <property type="component" value="Unassembled WGS sequence"/>
</dbReference>
<evidence type="ECO:0000313" key="2">
    <source>
        <dbReference type="EMBL" id="RYP06428.1"/>
    </source>
</evidence>
<feature type="region of interest" description="Disordered" evidence="1">
    <location>
        <begin position="227"/>
        <end position="283"/>
    </location>
</feature>
<keyword evidence="3" id="KW-1185">Reference proteome</keyword>
<evidence type="ECO:0008006" key="4">
    <source>
        <dbReference type="Google" id="ProtNLM"/>
    </source>
</evidence>
<dbReference type="STRING" id="155417.A0A4Q4TIP3"/>
<evidence type="ECO:0000313" key="3">
    <source>
        <dbReference type="Proteomes" id="UP000293360"/>
    </source>
</evidence>
<dbReference type="EMBL" id="QJNU01000130">
    <property type="protein sequence ID" value="RYP06428.1"/>
    <property type="molecule type" value="Genomic_DNA"/>
</dbReference>
<comment type="caution">
    <text evidence="2">The sequence shown here is derived from an EMBL/GenBank/DDBJ whole genome shotgun (WGS) entry which is preliminary data.</text>
</comment>
<feature type="compositionally biased region" description="Acidic residues" evidence="1">
    <location>
        <begin position="227"/>
        <end position="242"/>
    </location>
</feature>
<dbReference type="OrthoDB" id="5957327at2759"/>
<organism evidence="2 3">
    <name type="scientific">Monosporascus ibericus</name>
    <dbReference type="NCBI Taxonomy" id="155417"/>
    <lineage>
        <taxon>Eukaryota</taxon>
        <taxon>Fungi</taxon>
        <taxon>Dikarya</taxon>
        <taxon>Ascomycota</taxon>
        <taxon>Pezizomycotina</taxon>
        <taxon>Sordariomycetes</taxon>
        <taxon>Xylariomycetidae</taxon>
        <taxon>Xylariales</taxon>
        <taxon>Xylariales incertae sedis</taxon>
        <taxon>Monosporascus</taxon>
    </lineage>
</organism>
<dbReference type="AlphaFoldDB" id="A0A4Q4TIP3"/>